<keyword evidence="1" id="KW-0540">Nuclease</keyword>
<gene>
    <name evidence="4" type="ORF">L916_09368</name>
</gene>
<dbReference type="Pfam" id="PF02739">
    <property type="entry name" value="5_3_exonuc_N"/>
    <property type="match status" value="1"/>
</dbReference>
<proteinExistence type="predicted"/>
<dbReference type="Gene3D" id="3.40.50.1010">
    <property type="entry name" value="5'-nuclease"/>
    <property type="match status" value="1"/>
</dbReference>
<organism evidence="4 5">
    <name type="scientific">Phytophthora nicotianae</name>
    <name type="common">Potato buckeye rot agent</name>
    <name type="synonym">Phytophthora parasitica</name>
    <dbReference type="NCBI Taxonomy" id="4792"/>
    <lineage>
        <taxon>Eukaryota</taxon>
        <taxon>Sar</taxon>
        <taxon>Stramenopiles</taxon>
        <taxon>Oomycota</taxon>
        <taxon>Peronosporomycetes</taxon>
        <taxon>Peronosporales</taxon>
        <taxon>Peronosporaceae</taxon>
        <taxon>Phytophthora</taxon>
    </lineage>
</organism>
<dbReference type="EMBL" id="KI673147">
    <property type="protein sequence ID" value="ETL39253.1"/>
    <property type="molecule type" value="Genomic_DNA"/>
</dbReference>
<dbReference type="SUPFAM" id="SSF47807">
    <property type="entry name" value="5' to 3' exonuclease, C-terminal subdomain"/>
    <property type="match status" value="1"/>
</dbReference>
<dbReference type="PANTHER" id="PTHR42646:SF2">
    <property type="entry name" value="5'-3' EXONUCLEASE FAMILY PROTEIN"/>
    <property type="match status" value="1"/>
</dbReference>
<dbReference type="Proteomes" id="UP000053864">
    <property type="component" value="Unassembled WGS sequence"/>
</dbReference>
<evidence type="ECO:0000259" key="3">
    <source>
        <dbReference type="SMART" id="SM00475"/>
    </source>
</evidence>
<evidence type="ECO:0000313" key="4">
    <source>
        <dbReference type="EMBL" id="ETL39253.1"/>
    </source>
</evidence>
<dbReference type="CDD" id="cd09859">
    <property type="entry name" value="PIN_53EXO"/>
    <property type="match status" value="1"/>
</dbReference>
<dbReference type="GO" id="GO:0033567">
    <property type="term" value="P:DNA replication, Okazaki fragment processing"/>
    <property type="evidence" value="ECO:0007669"/>
    <property type="project" value="InterPro"/>
</dbReference>
<name>W2J0V7_PHYNI</name>
<dbReference type="SMART" id="SM00475">
    <property type="entry name" value="53EXOc"/>
    <property type="match status" value="1"/>
</dbReference>
<evidence type="ECO:0000256" key="1">
    <source>
        <dbReference type="ARBA" id="ARBA00022722"/>
    </source>
</evidence>
<evidence type="ECO:0000256" key="2">
    <source>
        <dbReference type="ARBA" id="ARBA00022801"/>
    </source>
</evidence>
<protein>
    <recommendedName>
        <fullName evidence="3">5'-3' exonuclease domain-containing protein</fullName>
    </recommendedName>
</protein>
<dbReference type="AlphaFoldDB" id="W2J0V7"/>
<dbReference type="InterPro" id="IPR020046">
    <property type="entry name" value="5-3_exonucl_a-hlix_arch_N"/>
</dbReference>
<dbReference type="InterPro" id="IPR038969">
    <property type="entry name" value="FEN"/>
</dbReference>
<dbReference type="InterPro" id="IPR002421">
    <property type="entry name" value="5-3_exonuclease"/>
</dbReference>
<dbReference type="InterPro" id="IPR029060">
    <property type="entry name" value="PIN-like_dom_sf"/>
</dbReference>
<accession>W2J0V7</accession>
<dbReference type="GO" id="GO:0017108">
    <property type="term" value="F:5'-flap endonuclease activity"/>
    <property type="evidence" value="ECO:0007669"/>
    <property type="project" value="InterPro"/>
</dbReference>
<dbReference type="EMBL" id="KI673147">
    <property type="protein sequence ID" value="ETL39254.1"/>
    <property type="molecule type" value="Genomic_DNA"/>
</dbReference>
<dbReference type="GO" id="GO:0008409">
    <property type="term" value="F:5'-3' exonuclease activity"/>
    <property type="evidence" value="ECO:0007669"/>
    <property type="project" value="InterPro"/>
</dbReference>
<feature type="domain" description="5'-3' exonuclease" evidence="3">
    <location>
        <begin position="37"/>
        <end position="317"/>
    </location>
</feature>
<dbReference type="InterPro" id="IPR036279">
    <property type="entry name" value="5-3_exonuclease_C_sf"/>
</dbReference>
<dbReference type="VEuPathDB" id="FungiDB:PPTG_12139"/>
<dbReference type="GO" id="GO:0003677">
    <property type="term" value="F:DNA binding"/>
    <property type="evidence" value="ECO:0007669"/>
    <property type="project" value="InterPro"/>
</dbReference>
<reference evidence="4 5" key="1">
    <citation type="submission" date="2013-11" db="EMBL/GenBank/DDBJ databases">
        <title>The Genome Sequence of Phytophthora parasitica CJ05E6.</title>
        <authorList>
            <consortium name="The Broad Institute Genomics Platform"/>
            <person name="Russ C."/>
            <person name="Tyler B."/>
            <person name="Panabieres F."/>
            <person name="Shan W."/>
            <person name="Tripathy S."/>
            <person name="Grunwald N."/>
            <person name="Machado M."/>
            <person name="Johnson C.S."/>
            <person name="Arredondo F."/>
            <person name="Hong C."/>
            <person name="Coffey M."/>
            <person name="Young S.K."/>
            <person name="Zeng Q."/>
            <person name="Gargeya S."/>
            <person name="Fitzgerald M."/>
            <person name="Abouelleil A."/>
            <person name="Alvarado L."/>
            <person name="Chapman S.B."/>
            <person name="Gainer-Dewar J."/>
            <person name="Goldberg J."/>
            <person name="Griggs A."/>
            <person name="Gujja S."/>
            <person name="Hansen M."/>
            <person name="Howarth C."/>
            <person name="Imamovic A."/>
            <person name="Ireland A."/>
            <person name="Larimer J."/>
            <person name="McCowan C."/>
            <person name="Murphy C."/>
            <person name="Pearson M."/>
            <person name="Poon T.W."/>
            <person name="Priest M."/>
            <person name="Roberts A."/>
            <person name="Saif S."/>
            <person name="Shea T."/>
            <person name="Sykes S."/>
            <person name="Wortman J."/>
            <person name="Nusbaum C."/>
            <person name="Birren B."/>
        </authorList>
    </citation>
    <scope>NUCLEOTIDE SEQUENCE [LARGE SCALE GENOMIC DNA]</scope>
    <source>
        <strain evidence="4 5">CJ05E6</strain>
    </source>
</reference>
<evidence type="ECO:0000313" key="5">
    <source>
        <dbReference type="Proteomes" id="UP000053864"/>
    </source>
</evidence>
<sequence length="320" mass="36064">MRGVQLQRGIAGACVNSRRRSLATAAAVLEEAPICRKKSLLVDGNNALYHFYDPLSTVEHDGIQTGAVDGLLRLLRRMDKTHQPEHISVVFDSRQLPTTRRIIQPDYKTDRAPTPQSLVPQFAYAKEVFSKANVNCIERPGMEADDIIASYSTQYTTAGFDVLLISNDNDFLQLVHDGVNVETDAEATDSSVSDSIDLAPAVVEIYQPSRRRYIRERNLRGRFFGLHPKLLPDFHALCGHHWKRLPRVSNLTDEKAVQLLIEYGGLYPLLRQLDSLDDPVLCKTLKQCITSVESSYRMVKLIDTVKLPVAIDELRRPQLN</sequence>
<dbReference type="SUPFAM" id="SSF88723">
    <property type="entry name" value="PIN domain-like"/>
    <property type="match status" value="1"/>
</dbReference>
<dbReference type="Gene3D" id="1.10.150.20">
    <property type="entry name" value="5' to 3' exonuclease, C-terminal subdomain"/>
    <property type="match status" value="1"/>
</dbReference>
<dbReference type="PANTHER" id="PTHR42646">
    <property type="entry name" value="FLAP ENDONUCLEASE XNI"/>
    <property type="match status" value="1"/>
</dbReference>
<keyword evidence="2" id="KW-0378">Hydrolase</keyword>